<dbReference type="PROSITE" id="PS50850">
    <property type="entry name" value="MFS"/>
    <property type="match status" value="1"/>
</dbReference>
<feature type="transmembrane region" description="Helical" evidence="4">
    <location>
        <begin position="364"/>
        <end position="383"/>
    </location>
</feature>
<comment type="caution">
    <text evidence="6">The sequence shown here is derived from an EMBL/GenBank/DDBJ whole genome shotgun (WGS) entry which is preliminary data.</text>
</comment>
<dbReference type="PANTHER" id="PTHR23531:SF1">
    <property type="entry name" value="QUINOLENE RESISTANCE PROTEIN NORA"/>
    <property type="match status" value="1"/>
</dbReference>
<dbReference type="InterPro" id="IPR020846">
    <property type="entry name" value="MFS_dom"/>
</dbReference>
<dbReference type="AlphaFoldDB" id="A0A8G2FC30"/>
<keyword evidence="2 4" id="KW-1133">Transmembrane helix</keyword>
<proteinExistence type="predicted"/>
<dbReference type="RefSeq" id="WP_103984249.1">
    <property type="nucleotide sequence ID" value="NZ_FNVS01000021.1"/>
</dbReference>
<evidence type="ECO:0000256" key="1">
    <source>
        <dbReference type="ARBA" id="ARBA00022692"/>
    </source>
</evidence>
<evidence type="ECO:0000256" key="3">
    <source>
        <dbReference type="ARBA" id="ARBA00023136"/>
    </source>
</evidence>
<feature type="transmembrane region" description="Helical" evidence="4">
    <location>
        <begin position="52"/>
        <end position="70"/>
    </location>
</feature>
<feature type="transmembrane region" description="Helical" evidence="4">
    <location>
        <begin position="144"/>
        <end position="165"/>
    </location>
</feature>
<sequence length="392" mass="42680">MDTKDKQNPALWNRNFVQCCLSYFLMNFAFYMLVPTLPVYLVDELGIEASEVGLVMASYTIGLMCVRPFSGYLVDCFSRKPLYLFSFIVFAGLFAGYLVAVTMAGIIAVRFLQGGFMGLTSVSGNTIAIDVIPSQRRGEGMGFYGLAVNLGMSLAPLAALPLYGWKGFDSLVVAGLMIAFIGVFSVSLIRYPKRERVSRPSFSLDRFILLKALPAAFSYMFVAIPYGMILSFVVLYGKETGISDPGYFFIFMAVGVGTSRLVSGRLVDHGKIHTVSVCSLVSLVISFMLFALVHNEILFFSLALTIGMGFGISVPAFQCLFVNVAPHHMRGTATSTFLTSLDLGVGIGMLSAGFIASYTNLSVAYLSGAGCCVASLLVYLCWVRDSYERNKL</sequence>
<dbReference type="InterPro" id="IPR036259">
    <property type="entry name" value="MFS_trans_sf"/>
</dbReference>
<dbReference type="Proteomes" id="UP000236725">
    <property type="component" value="Unassembled WGS sequence"/>
</dbReference>
<feature type="transmembrane region" description="Helical" evidence="4">
    <location>
        <begin position="246"/>
        <end position="263"/>
    </location>
</feature>
<keyword evidence="7" id="KW-1185">Reference proteome</keyword>
<reference evidence="6 7" key="1">
    <citation type="submission" date="2016-10" db="EMBL/GenBank/DDBJ databases">
        <authorList>
            <person name="Varghese N."/>
            <person name="Submissions S."/>
        </authorList>
    </citation>
    <scope>NUCLEOTIDE SEQUENCE [LARGE SCALE GENOMIC DNA]</scope>
    <source>
        <strain evidence="6 7">DSM 29073</strain>
    </source>
</reference>
<organism evidence="6 7">
    <name type="scientific">Parabacteroides chinchillae</name>
    <dbReference type="NCBI Taxonomy" id="871327"/>
    <lineage>
        <taxon>Bacteria</taxon>
        <taxon>Pseudomonadati</taxon>
        <taxon>Bacteroidota</taxon>
        <taxon>Bacteroidia</taxon>
        <taxon>Bacteroidales</taxon>
        <taxon>Tannerellaceae</taxon>
        <taxon>Parabacteroides</taxon>
    </lineage>
</organism>
<evidence type="ECO:0000256" key="4">
    <source>
        <dbReference type="SAM" id="Phobius"/>
    </source>
</evidence>
<evidence type="ECO:0000313" key="6">
    <source>
        <dbReference type="EMBL" id="SEG22207.1"/>
    </source>
</evidence>
<keyword evidence="1 4" id="KW-0812">Transmembrane</keyword>
<name>A0A8G2FC30_9BACT</name>
<keyword evidence="3 4" id="KW-0472">Membrane</keyword>
<accession>A0A8G2FC30</accession>
<feature type="transmembrane region" description="Helical" evidence="4">
    <location>
        <begin position="275"/>
        <end position="293"/>
    </location>
</feature>
<feature type="transmembrane region" description="Helical" evidence="4">
    <location>
        <begin position="82"/>
        <end position="108"/>
    </location>
</feature>
<dbReference type="EMBL" id="FNVS01000021">
    <property type="protein sequence ID" value="SEG22207.1"/>
    <property type="molecule type" value="Genomic_DNA"/>
</dbReference>
<feature type="transmembrane region" description="Helical" evidence="4">
    <location>
        <begin position="299"/>
        <end position="325"/>
    </location>
</feature>
<feature type="transmembrane region" description="Helical" evidence="4">
    <location>
        <begin position="21"/>
        <end position="40"/>
    </location>
</feature>
<gene>
    <name evidence="6" type="ORF">SAMN05444001_12148</name>
</gene>
<feature type="transmembrane region" description="Helical" evidence="4">
    <location>
        <begin position="337"/>
        <end position="358"/>
    </location>
</feature>
<evidence type="ECO:0000313" key="7">
    <source>
        <dbReference type="Proteomes" id="UP000236725"/>
    </source>
</evidence>
<dbReference type="CDD" id="cd17489">
    <property type="entry name" value="MFS_YfcJ_like"/>
    <property type="match status" value="1"/>
</dbReference>
<feature type="domain" description="Major facilitator superfamily (MFS) profile" evidence="5">
    <location>
        <begin position="15"/>
        <end position="387"/>
    </location>
</feature>
<evidence type="ECO:0000259" key="5">
    <source>
        <dbReference type="PROSITE" id="PS50850"/>
    </source>
</evidence>
<feature type="transmembrane region" description="Helical" evidence="4">
    <location>
        <begin position="212"/>
        <end position="234"/>
    </location>
</feature>
<feature type="transmembrane region" description="Helical" evidence="4">
    <location>
        <begin position="114"/>
        <end position="132"/>
    </location>
</feature>
<dbReference type="Gene3D" id="1.20.1250.20">
    <property type="entry name" value="MFS general substrate transporter like domains"/>
    <property type="match status" value="1"/>
</dbReference>
<dbReference type="GO" id="GO:0022857">
    <property type="term" value="F:transmembrane transporter activity"/>
    <property type="evidence" value="ECO:0007669"/>
    <property type="project" value="InterPro"/>
</dbReference>
<dbReference type="Pfam" id="PF07690">
    <property type="entry name" value="MFS_1"/>
    <property type="match status" value="1"/>
</dbReference>
<dbReference type="InterPro" id="IPR052714">
    <property type="entry name" value="MFS_Exporter"/>
</dbReference>
<dbReference type="InterPro" id="IPR011701">
    <property type="entry name" value="MFS"/>
</dbReference>
<feature type="transmembrane region" description="Helical" evidence="4">
    <location>
        <begin position="171"/>
        <end position="191"/>
    </location>
</feature>
<dbReference type="PANTHER" id="PTHR23531">
    <property type="entry name" value="QUINOLENE RESISTANCE PROTEIN NORA"/>
    <property type="match status" value="1"/>
</dbReference>
<dbReference type="SUPFAM" id="SSF103473">
    <property type="entry name" value="MFS general substrate transporter"/>
    <property type="match status" value="1"/>
</dbReference>
<protein>
    <submittedName>
        <fullName evidence="6">Predicted arabinose efflux permease, MFS family</fullName>
    </submittedName>
</protein>
<evidence type="ECO:0000256" key="2">
    <source>
        <dbReference type="ARBA" id="ARBA00022989"/>
    </source>
</evidence>